<keyword evidence="5 12" id="KW-0633">Potassium transport</keyword>
<keyword evidence="11 12" id="KW-0472">Membrane</keyword>
<evidence type="ECO:0000256" key="6">
    <source>
        <dbReference type="ARBA" id="ARBA00022692"/>
    </source>
</evidence>
<feature type="transmembrane region" description="Helical" evidence="12">
    <location>
        <begin position="180"/>
        <end position="203"/>
    </location>
</feature>
<feature type="domain" description="K+ potassium transporter integral membrane" evidence="13">
    <location>
        <begin position="21"/>
        <end position="474"/>
    </location>
</feature>
<reference evidence="15 16" key="1">
    <citation type="submission" date="2020-08" db="EMBL/GenBank/DDBJ databases">
        <title>Genomic Encyclopedia of Type Strains, Phase IV (KMG-IV): sequencing the most valuable type-strain genomes for metagenomic binning, comparative biology and taxonomic classification.</title>
        <authorList>
            <person name="Goeker M."/>
        </authorList>
    </citation>
    <scope>NUCLEOTIDE SEQUENCE [LARGE SCALE GENOMIC DNA]</scope>
    <source>
        <strain evidence="15 16">DSM 27165</strain>
    </source>
</reference>
<keyword evidence="16" id="KW-1185">Reference proteome</keyword>
<dbReference type="AlphaFoldDB" id="A0A840MKZ2"/>
<dbReference type="InterPro" id="IPR053952">
    <property type="entry name" value="K_trans_C"/>
</dbReference>
<proteinExistence type="inferred from homology"/>
<dbReference type="RefSeq" id="WP_246490788.1">
    <property type="nucleotide sequence ID" value="NZ_JACHHY010000001.1"/>
</dbReference>
<evidence type="ECO:0000313" key="15">
    <source>
        <dbReference type="EMBL" id="MBB5016813.1"/>
    </source>
</evidence>
<accession>A0A840MKZ2</accession>
<evidence type="ECO:0000256" key="4">
    <source>
        <dbReference type="ARBA" id="ARBA00022475"/>
    </source>
</evidence>
<feature type="transmembrane region" description="Helical" evidence="12">
    <location>
        <begin position="298"/>
        <end position="327"/>
    </location>
</feature>
<evidence type="ECO:0000256" key="10">
    <source>
        <dbReference type="ARBA" id="ARBA00023065"/>
    </source>
</evidence>
<evidence type="ECO:0000256" key="11">
    <source>
        <dbReference type="ARBA" id="ARBA00023136"/>
    </source>
</evidence>
<dbReference type="InterPro" id="IPR023051">
    <property type="entry name" value="Kup"/>
</dbReference>
<feature type="domain" description="K+ potassium transporter C-terminal" evidence="14">
    <location>
        <begin position="486"/>
        <end position="633"/>
    </location>
</feature>
<keyword evidence="10 12" id="KW-0406">Ion transport</keyword>
<comment type="subcellular location">
    <subcellularLocation>
        <location evidence="12">Cell membrane</location>
        <topology evidence="12">Multi-pass membrane protein</topology>
    </subcellularLocation>
    <subcellularLocation>
        <location evidence="1">Membrane</location>
        <topology evidence="1">Multi-pass membrane protein</topology>
    </subcellularLocation>
</comment>
<evidence type="ECO:0000256" key="3">
    <source>
        <dbReference type="ARBA" id="ARBA00022448"/>
    </source>
</evidence>
<dbReference type="Pfam" id="PF22776">
    <property type="entry name" value="K_trans_C"/>
    <property type="match status" value="1"/>
</dbReference>
<name>A0A840MKZ2_9PROT</name>
<comment type="function">
    <text evidence="12">Transport of potassium into the cell. Likely operates as a K(+):H(+) symporter.</text>
</comment>
<evidence type="ECO:0000256" key="8">
    <source>
        <dbReference type="ARBA" id="ARBA00022958"/>
    </source>
</evidence>
<feature type="transmembrane region" description="Helical" evidence="12">
    <location>
        <begin position="150"/>
        <end position="168"/>
    </location>
</feature>
<dbReference type="InterPro" id="IPR003855">
    <property type="entry name" value="K+_transporter"/>
</dbReference>
<dbReference type="Pfam" id="PF02705">
    <property type="entry name" value="K_trans"/>
    <property type="match status" value="1"/>
</dbReference>
<keyword evidence="9 12" id="KW-1133">Transmembrane helix</keyword>
<evidence type="ECO:0000259" key="14">
    <source>
        <dbReference type="Pfam" id="PF22776"/>
    </source>
</evidence>
<evidence type="ECO:0000256" key="7">
    <source>
        <dbReference type="ARBA" id="ARBA00022847"/>
    </source>
</evidence>
<evidence type="ECO:0000256" key="9">
    <source>
        <dbReference type="ARBA" id="ARBA00022989"/>
    </source>
</evidence>
<evidence type="ECO:0000256" key="12">
    <source>
        <dbReference type="HAMAP-Rule" id="MF_01522"/>
    </source>
</evidence>
<comment type="caution">
    <text evidence="15">The sequence shown here is derived from an EMBL/GenBank/DDBJ whole genome shotgun (WGS) entry which is preliminary data.</text>
</comment>
<comment type="similarity">
    <text evidence="2 12">Belongs to the HAK/KUP transporter (TC 2.A.72) family.</text>
</comment>
<sequence length="633" mass="69081">MTQGGVFMQVGVQKGSQAGLIIGAIGVVYGDIGTSPLYTMKECFTGPHALSPTPGNILGVLSLIFWALLIIVSLKYVVFIMRADNQGEGGSMALMALAQRCLRDDQGRARWLLMLAGIFGTSLFFGDGMITPAISVLSAVEGLGVISPTLHGYIIPITLVVLVILFTVQRHGTASVGKAFGPIMVIWFISLGGMGLVSIIQAPDVLTALNPFFAIHFFTSHPWHSFVTLGAVVLALTGAEALYADMGHFGKSAIRRAWFCFVLPALLLNYFGQGALLIHTPEAVQNPFYLLAPKWAQIPLVALATAATVIASQAVISGAFSLTRQAVQLGYLPRLEILHTSEREIGQIYIPAVNWLLFGIVICLVLGFKSSSNLAAAYGMTACGMMVITTCMAFIVARRVWGWSKPALFLAFSGLLIVDLTFFASNALKFFQGGWFPFTMGMLLFILLTTWKRGRQILAERLSADALPLASFVEAIEAHPPTRVQGTAVFMTSSQEGVPHALLHNLKHNKVLHERIVLVTVSTEDIPFVPDIDRVQVKQIGQSFFTVQAAYGFKEEPNIDEILDSCSQQNLAFDMMDTSFFLSRETLIPSEMPGMALWREKLFTIMSRNAMRATDFFKIPTNRVVELGTQVEI</sequence>
<keyword evidence="6 12" id="KW-0812">Transmembrane</keyword>
<evidence type="ECO:0000256" key="2">
    <source>
        <dbReference type="ARBA" id="ARBA00007019"/>
    </source>
</evidence>
<feature type="transmembrane region" description="Helical" evidence="12">
    <location>
        <begin position="223"/>
        <end position="244"/>
    </location>
</feature>
<gene>
    <name evidence="12" type="primary">kup</name>
    <name evidence="15" type="ORF">HNQ59_000075</name>
</gene>
<protein>
    <recommendedName>
        <fullName evidence="12">Probable potassium transport system protein Kup</fullName>
    </recommendedName>
</protein>
<dbReference type="PANTHER" id="PTHR30540">
    <property type="entry name" value="OSMOTIC STRESS POTASSIUM TRANSPORTER"/>
    <property type="match status" value="1"/>
</dbReference>
<dbReference type="GO" id="GO:0015079">
    <property type="term" value="F:potassium ion transmembrane transporter activity"/>
    <property type="evidence" value="ECO:0007669"/>
    <property type="project" value="UniProtKB-UniRule"/>
</dbReference>
<dbReference type="EMBL" id="JACHHY010000001">
    <property type="protein sequence ID" value="MBB5016813.1"/>
    <property type="molecule type" value="Genomic_DNA"/>
</dbReference>
<dbReference type="GO" id="GO:0005886">
    <property type="term" value="C:plasma membrane"/>
    <property type="evidence" value="ECO:0007669"/>
    <property type="project" value="UniProtKB-SubCell"/>
</dbReference>
<keyword evidence="4 12" id="KW-1003">Cell membrane</keyword>
<evidence type="ECO:0000313" key="16">
    <source>
        <dbReference type="Proteomes" id="UP000575898"/>
    </source>
</evidence>
<feature type="transmembrane region" description="Helical" evidence="12">
    <location>
        <begin position="348"/>
        <end position="368"/>
    </location>
</feature>
<feature type="transmembrane region" description="Helical" evidence="12">
    <location>
        <begin position="256"/>
        <end position="278"/>
    </location>
</feature>
<dbReference type="HAMAP" id="MF_01522">
    <property type="entry name" value="Kup"/>
    <property type="match status" value="1"/>
</dbReference>
<feature type="transmembrane region" description="Helical" evidence="12">
    <location>
        <begin position="111"/>
        <end position="130"/>
    </location>
</feature>
<evidence type="ECO:0000259" key="13">
    <source>
        <dbReference type="Pfam" id="PF02705"/>
    </source>
</evidence>
<feature type="transmembrane region" description="Helical" evidence="12">
    <location>
        <begin position="434"/>
        <end position="451"/>
    </location>
</feature>
<feature type="transmembrane region" description="Helical" evidence="12">
    <location>
        <begin position="57"/>
        <end position="78"/>
    </location>
</feature>
<comment type="catalytic activity">
    <reaction evidence="12">
        <text>K(+)(in) + H(+)(in) = K(+)(out) + H(+)(out)</text>
        <dbReference type="Rhea" id="RHEA:28490"/>
        <dbReference type="ChEBI" id="CHEBI:15378"/>
        <dbReference type="ChEBI" id="CHEBI:29103"/>
    </reaction>
</comment>
<keyword evidence="7 12" id="KW-0769">Symport</keyword>
<organism evidence="15 16">
    <name type="scientific">Chitinivorax tropicus</name>
    <dbReference type="NCBI Taxonomy" id="714531"/>
    <lineage>
        <taxon>Bacteria</taxon>
        <taxon>Pseudomonadati</taxon>
        <taxon>Pseudomonadota</taxon>
        <taxon>Betaproteobacteria</taxon>
        <taxon>Chitinivorax</taxon>
    </lineage>
</organism>
<keyword evidence="3 12" id="KW-0813">Transport</keyword>
<feature type="transmembrane region" description="Helical" evidence="12">
    <location>
        <begin position="408"/>
        <end position="428"/>
    </location>
</feature>
<evidence type="ECO:0000256" key="5">
    <source>
        <dbReference type="ARBA" id="ARBA00022538"/>
    </source>
</evidence>
<dbReference type="GO" id="GO:0015293">
    <property type="term" value="F:symporter activity"/>
    <property type="evidence" value="ECO:0007669"/>
    <property type="project" value="UniProtKB-UniRule"/>
</dbReference>
<dbReference type="PANTHER" id="PTHR30540:SF79">
    <property type="entry name" value="LOW AFFINITY POTASSIUM TRANSPORT SYSTEM PROTEIN KUP"/>
    <property type="match status" value="1"/>
</dbReference>
<keyword evidence="8 12" id="KW-0630">Potassium</keyword>
<evidence type="ECO:0000256" key="1">
    <source>
        <dbReference type="ARBA" id="ARBA00004141"/>
    </source>
</evidence>
<dbReference type="Proteomes" id="UP000575898">
    <property type="component" value="Unassembled WGS sequence"/>
</dbReference>
<feature type="transmembrane region" description="Helical" evidence="12">
    <location>
        <begin position="374"/>
        <end position="396"/>
    </location>
</feature>
<dbReference type="InterPro" id="IPR053951">
    <property type="entry name" value="K_trans_N"/>
</dbReference>